<evidence type="ECO:0000256" key="1">
    <source>
        <dbReference type="SAM" id="MobiDB-lite"/>
    </source>
</evidence>
<organism evidence="2">
    <name type="scientific">Ostreococcus tauri</name>
    <name type="common">Marine green alga</name>
    <dbReference type="NCBI Taxonomy" id="70448"/>
    <lineage>
        <taxon>Eukaryota</taxon>
        <taxon>Viridiplantae</taxon>
        <taxon>Chlorophyta</taxon>
        <taxon>Mamiellophyceae</taxon>
        <taxon>Mamiellales</taxon>
        <taxon>Bathycoccaceae</taxon>
        <taxon>Ostreococcus</taxon>
    </lineage>
</organism>
<accession>A0A1Y5I6K1</accession>
<gene>
    <name evidence="2" type="ORF">BE221DRAFT_77355</name>
</gene>
<proteinExistence type="predicted"/>
<feature type="region of interest" description="Disordered" evidence="1">
    <location>
        <begin position="22"/>
        <end position="42"/>
    </location>
</feature>
<sequence>MLDLEYDVRARALTAARARTRQEFATTSSSRHHGQKVKDSRDAEVRRAIEGVEASLARAYCVIDRGDDVCDLTAPAVVKRIREMDRLGLTYETPKYLTYPEDAPRDATTAMIERDDGAEMDLIDDEVTKLALALRRAETMPLVLSKMERASGAMTVSTRRPPPRLAHDASIGAFPEARVEDDVKDALVDELDARGNLSEIAYRDLDGLD</sequence>
<dbReference type="Proteomes" id="UP000195557">
    <property type="component" value="Unassembled WGS sequence"/>
</dbReference>
<dbReference type="EMBL" id="KZ155791">
    <property type="protein sequence ID" value="OUS45168.1"/>
    <property type="molecule type" value="Genomic_DNA"/>
</dbReference>
<protein>
    <submittedName>
        <fullName evidence="2">Uncharacterized protein</fullName>
    </submittedName>
</protein>
<name>A0A1Y5I6K1_OSTTA</name>
<dbReference type="AlphaFoldDB" id="A0A1Y5I6K1"/>
<evidence type="ECO:0000313" key="2">
    <source>
        <dbReference type="EMBL" id="OUS45168.1"/>
    </source>
</evidence>
<reference evidence="2" key="1">
    <citation type="submission" date="2017-04" db="EMBL/GenBank/DDBJ databases">
        <title>Population genomics of picophytoplankton unveils novel chromosome hypervariability.</title>
        <authorList>
            <consortium name="DOE Joint Genome Institute"/>
            <person name="Blanc-Mathieu R."/>
            <person name="Krasovec M."/>
            <person name="Hebrard M."/>
            <person name="Yau S."/>
            <person name="Desgranges E."/>
            <person name="Martin J."/>
            <person name="Schackwitz W."/>
            <person name="Kuo A."/>
            <person name="Salin G."/>
            <person name="Donnadieu C."/>
            <person name="Desdevises Y."/>
            <person name="Sanchez-Ferandin S."/>
            <person name="Moreau H."/>
            <person name="Rivals E."/>
            <person name="Grigoriev I.V."/>
            <person name="Grimsley N."/>
            <person name="Eyre-Walker A."/>
            <person name="Piganeau G."/>
        </authorList>
    </citation>
    <scope>NUCLEOTIDE SEQUENCE [LARGE SCALE GENOMIC DNA]</scope>
    <source>
        <strain evidence="2">RCC 1115</strain>
    </source>
</reference>